<dbReference type="AlphaFoldDB" id="A0AAV4TJD6"/>
<reference evidence="1 2" key="1">
    <citation type="submission" date="2021-06" db="EMBL/GenBank/DDBJ databases">
        <title>Caerostris extrusa draft genome.</title>
        <authorList>
            <person name="Kono N."/>
            <person name="Arakawa K."/>
        </authorList>
    </citation>
    <scope>NUCLEOTIDE SEQUENCE [LARGE SCALE GENOMIC DNA]</scope>
</reference>
<protein>
    <submittedName>
        <fullName evidence="1">Uncharacterized protein</fullName>
    </submittedName>
</protein>
<gene>
    <name evidence="1" type="ORF">CEXT_498491</name>
</gene>
<organism evidence="1 2">
    <name type="scientific">Caerostris extrusa</name>
    <name type="common">Bark spider</name>
    <name type="synonym">Caerostris bankana</name>
    <dbReference type="NCBI Taxonomy" id="172846"/>
    <lineage>
        <taxon>Eukaryota</taxon>
        <taxon>Metazoa</taxon>
        <taxon>Ecdysozoa</taxon>
        <taxon>Arthropoda</taxon>
        <taxon>Chelicerata</taxon>
        <taxon>Arachnida</taxon>
        <taxon>Araneae</taxon>
        <taxon>Araneomorphae</taxon>
        <taxon>Entelegynae</taxon>
        <taxon>Araneoidea</taxon>
        <taxon>Araneidae</taxon>
        <taxon>Caerostris</taxon>
    </lineage>
</organism>
<comment type="caution">
    <text evidence="1">The sequence shown here is derived from an EMBL/GenBank/DDBJ whole genome shotgun (WGS) entry which is preliminary data.</text>
</comment>
<evidence type="ECO:0000313" key="1">
    <source>
        <dbReference type="EMBL" id="GIY45181.1"/>
    </source>
</evidence>
<evidence type="ECO:0000313" key="2">
    <source>
        <dbReference type="Proteomes" id="UP001054945"/>
    </source>
</evidence>
<name>A0AAV4TJD6_CAEEX</name>
<accession>A0AAV4TJD6</accession>
<dbReference type="EMBL" id="BPLR01011243">
    <property type="protein sequence ID" value="GIY45181.1"/>
    <property type="molecule type" value="Genomic_DNA"/>
</dbReference>
<proteinExistence type="predicted"/>
<dbReference type="Proteomes" id="UP001054945">
    <property type="component" value="Unassembled WGS sequence"/>
</dbReference>
<keyword evidence="2" id="KW-1185">Reference proteome</keyword>
<sequence length="142" mass="15944">MPWRIKFQSFEWVRPTPPPSPLRSIRRKMRFVSGSGREGESVGFCVRCSGFGNRNWKCIRMNLGHCQGLWRSVVPHSHYGTSGVCFVVSGQNCFGIGLNLDILTVAAIGKPKGLLKWGRKSVVGGQRAFNLERCCIQSRNLF</sequence>